<name>A0A2N7VTM2_9BURK</name>
<keyword evidence="3" id="KW-0575">Peroxidase</keyword>
<evidence type="ECO:0000256" key="3">
    <source>
        <dbReference type="ARBA" id="ARBA00022559"/>
    </source>
</evidence>
<keyword evidence="7" id="KW-0676">Redox-active center</keyword>
<dbReference type="Pfam" id="PF00578">
    <property type="entry name" value="AhpC-TSA"/>
    <property type="match status" value="1"/>
</dbReference>
<evidence type="ECO:0000313" key="15">
    <source>
        <dbReference type="Proteomes" id="UP000235616"/>
    </source>
</evidence>
<sequence>MKRSIHRAACAAILGAVLAVCSFDASAVLKVGDKAPAFTTEASLGGNAYSYSLADALKKGPVVLYFYPAAFTKGCTIEAHEFADAVDEYKRYGATVIGVSHDDIGTLKKFSVSECRSKFPVAADPKRHIIDAYDAAMPLVRTMANRVSYVIAPDGTIIYEYTSLSPDEHVKNTMSAVEEWAKQHPRQ</sequence>
<dbReference type="PROSITE" id="PS51352">
    <property type="entry name" value="THIOREDOXIN_2"/>
    <property type="match status" value="1"/>
</dbReference>
<dbReference type="InterPro" id="IPR000866">
    <property type="entry name" value="AhpC/TSA"/>
</dbReference>
<dbReference type="EC" id="1.11.1.24" evidence="2"/>
<dbReference type="RefSeq" id="WP_102645466.1">
    <property type="nucleotide sequence ID" value="NZ_PNYA01000008.1"/>
</dbReference>
<evidence type="ECO:0000256" key="4">
    <source>
        <dbReference type="ARBA" id="ARBA00022862"/>
    </source>
</evidence>
<dbReference type="GO" id="GO:0034599">
    <property type="term" value="P:cellular response to oxidative stress"/>
    <property type="evidence" value="ECO:0007669"/>
    <property type="project" value="TreeGrafter"/>
</dbReference>
<dbReference type="GO" id="GO:0005737">
    <property type="term" value="C:cytoplasm"/>
    <property type="evidence" value="ECO:0007669"/>
    <property type="project" value="TreeGrafter"/>
</dbReference>
<feature type="chain" id="PRO_5016372868" description="thioredoxin-dependent peroxiredoxin" evidence="12">
    <location>
        <begin position="28"/>
        <end position="187"/>
    </location>
</feature>
<comment type="function">
    <text evidence="1">Thiol-specific peroxidase that catalyzes the reduction of hydrogen peroxide and organic hydroperoxides to water and alcohols, respectively. Plays a role in cell protection against oxidative stress by detoxifying peroxides and as sensor of hydrogen peroxide-mediated signaling events.</text>
</comment>
<proteinExistence type="inferred from homology"/>
<evidence type="ECO:0000256" key="2">
    <source>
        <dbReference type="ARBA" id="ARBA00013017"/>
    </source>
</evidence>
<reference evidence="14 15" key="1">
    <citation type="submission" date="2018-01" db="EMBL/GenBank/DDBJ databases">
        <title>Whole genome analyses suggest that Burkholderia sensu lato contains two further novel genera in the rhizoxinica-symbiotica group Mycetohabitans gen. nov., and Trinickia gen. nov.: implications for the evolution of diazotrophy and nodulation in the Burkholderiaceae.</title>
        <authorList>
            <person name="Estrada-de los Santos P."/>
            <person name="Palmer M."/>
            <person name="Chavez-Ramirez B."/>
            <person name="Beukes C."/>
            <person name="Steenkamp E.T."/>
            <person name="Hirsch A.M."/>
            <person name="Manyaka P."/>
            <person name="Maluk M."/>
            <person name="Lafos M."/>
            <person name="Crook M."/>
            <person name="Gross E."/>
            <person name="Simon M.F."/>
            <person name="Bueno dos Reis Junior F."/>
            <person name="Poole P.S."/>
            <person name="Venter S.N."/>
            <person name="James E.K."/>
        </authorList>
    </citation>
    <scope>NUCLEOTIDE SEQUENCE [LARGE SCALE GENOMIC DNA]</scope>
    <source>
        <strain evidence="14 15">GIMN1.004</strain>
    </source>
</reference>
<feature type="signal peptide" evidence="12">
    <location>
        <begin position="1"/>
        <end position="27"/>
    </location>
</feature>
<evidence type="ECO:0000256" key="9">
    <source>
        <dbReference type="ARBA" id="ARBA00038489"/>
    </source>
</evidence>
<keyword evidence="12" id="KW-0732">Signal</keyword>
<dbReference type="InterPro" id="IPR013766">
    <property type="entry name" value="Thioredoxin_domain"/>
</dbReference>
<keyword evidence="6" id="KW-1015">Disulfide bond</keyword>
<evidence type="ECO:0000256" key="8">
    <source>
        <dbReference type="ARBA" id="ARBA00032824"/>
    </source>
</evidence>
<keyword evidence="4" id="KW-0049">Antioxidant</keyword>
<dbReference type="GO" id="GO:0045454">
    <property type="term" value="P:cell redox homeostasis"/>
    <property type="evidence" value="ECO:0007669"/>
    <property type="project" value="TreeGrafter"/>
</dbReference>
<evidence type="ECO:0000256" key="11">
    <source>
        <dbReference type="ARBA" id="ARBA00049091"/>
    </source>
</evidence>
<evidence type="ECO:0000256" key="1">
    <source>
        <dbReference type="ARBA" id="ARBA00003330"/>
    </source>
</evidence>
<feature type="domain" description="Thioredoxin" evidence="13">
    <location>
        <begin position="29"/>
        <end position="182"/>
    </location>
</feature>
<dbReference type="PANTHER" id="PTHR42801:SF4">
    <property type="entry name" value="AHPC_TSA FAMILY PROTEIN"/>
    <property type="match status" value="1"/>
</dbReference>
<evidence type="ECO:0000256" key="6">
    <source>
        <dbReference type="ARBA" id="ARBA00023157"/>
    </source>
</evidence>
<accession>A0A2N7VTM2</accession>
<evidence type="ECO:0000313" key="14">
    <source>
        <dbReference type="EMBL" id="PMS20485.1"/>
    </source>
</evidence>
<evidence type="ECO:0000259" key="13">
    <source>
        <dbReference type="PROSITE" id="PS51352"/>
    </source>
</evidence>
<gene>
    <name evidence="14" type="ORF">C0Z18_11145</name>
</gene>
<comment type="caution">
    <text evidence="14">The sequence shown here is derived from an EMBL/GenBank/DDBJ whole genome shotgun (WGS) entry which is preliminary data.</text>
</comment>
<dbReference type="OrthoDB" id="5572803at2"/>
<evidence type="ECO:0000256" key="7">
    <source>
        <dbReference type="ARBA" id="ARBA00023284"/>
    </source>
</evidence>
<dbReference type="GO" id="GO:0008379">
    <property type="term" value="F:thioredoxin peroxidase activity"/>
    <property type="evidence" value="ECO:0007669"/>
    <property type="project" value="TreeGrafter"/>
</dbReference>
<evidence type="ECO:0000256" key="5">
    <source>
        <dbReference type="ARBA" id="ARBA00023002"/>
    </source>
</evidence>
<comment type="catalytic activity">
    <reaction evidence="11">
        <text>a hydroperoxide + [thioredoxin]-dithiol = an alcohol + [thioredoxin]-disulfide + H2O</text>
        <dbReference type="Rhea" id="RHEA:62620"/>
        <dbReference type="Rhea" id="RHEA-COMP:10698"/>
        <dbReference type="Rhea" id="RHEA-COMP:10700"/>
        <dbReference type="ChEBI" id="CHEBI:15377"/>
        <dbReference type="ChEBI" id="CHEBI:29950"/>
        <dbReference type="ChEBI" id="CHEBI:30879"/>
        <dbReference type="ChEBI" id="CHEBI:35924"/>
        <dbReference type="ChEBI" id="CHEBI:50058"/>
        <dbReference type="EC" id="1.11.1.24"/>
    </reaction>
</comment>
<keyword evidence="15" id="KW-1185">Reference proteome</keyword>
<dbReference type="Gene3D" id="3.40.30.10">
    <property type="entry name" value="Glutaredoxin"/>
    <property type="match status" value="1"/>
</dbReference>
<keyword evidence="5" id="KW-0560">Oxidoreductase</keyword>
<comment type="similarity">
    <text evidence="9">Belongs to the peroxiredoxin family. BCP/PrxQ subfamily.</text>
</comment>
<evidence type="ECO:0000256" key="12">
    <source>
        <dbReference type="SAM" id="SignalP"/>
    </source>
</evidence>
<dbReference type="CDD" id="cd03017">
    <property type="entry name" value="PRX_BCP"/>
    <property type="match status" value="1"/>
</dbReference>
<dbReference type="SUPFAM" id="SSF52833">
    <property type="entry name" value="Thioredoxin-like"/>
    <property type="match status" value="1"/>
</dbReference>
<dbReference type="InterPro" id="IPR050924">
    <property type="entry name" value="Peroxiredoxin_BCP/PrxQ"/>
</dbReference>
<protein>
    <recommendedName>
        <fullName evidence="2">thioredoxin-dependent peroxiredoxin</fullName>
        <ecNumber evidence="2">1.11.1.24</ecNumber>
    </recommendedName>
    <alternativeName>
        <fullName evidence="8">Thioredoxin peroxidase</fullName>
    </alternativeName>
    <alternativeName>
        <fullName evidence="10">Thioredoxin-dependent peroxiredoxin Bcp</fullName>
    </alternativeName>
</protein>
<dbReference type="EMBL" id="PNYA01000008">
    <property type="protein sequence ID" value="PMS20485.1"/>
    <property type="molecule type" value="Genomic_DNA"/>
</dbReference>
<dbReference type="InterPro" id="IPR036249">
    <property type="entry name" value="Thioredoxin-like_sf"/>
</dbReference>
<organism evidence="14 15">
    <name type="scientific">Trinickia dabaoshanensis</name>
    <dbReference type="NCBI Taxonomy" id="564714"/>
    <lineage>
        <taxon>Bacteria</taxon>
        <taxon>Pseudomonadati</taxon>
        <taxon>Pseudomonadota</taxon>
        <taxon>Betaproteobacteria</taxon>
        <taxon>Burkholderiales</taxon>
        <taxon>Burkholderiaceae</taxon>
        <taxon>Trinickia</taxon>
    </lineage>
</organism>
<dbReference type="Proteomes" id="UP000235616">
    <property type="component" value="Unassembled WGS sequence"/>
</dbReference>
<dbReference type="AlphaFoldDB" id="A0A2N7VTM2"/>
<evidence type="ECO:0000256" key="10">
    <source>
        <dbReference type="ARBA" id="ARBA00042639"/>
    </source>
</evidence>
<dbReference type="PANTHER" id="PTHR42801">
    <property type="entry name" value="THIOREDOXIN-DEPENDENT PEROXIDE REDUCTASE"/>
    <property type="match status" value="1"/>
</dbReference>